<feature type="transmembrane region" description="Helical" evidence="2">
    <location>
        <begin position="90"/>
        <end position="106"/>
    </location>
</feature>
<protein>
    <submittedName>
        <fullName evidence="3">Uncharacterized protein</fullName>
    </submittedName>
</protein>
<name>A0A1A9ZMF1_GLOPL</name>
<reference evidence="3" key="2">
    <citation type="submission" date="2020-05" db="UniProtKB">
        <authorList>
            <consortium name="EnsemblMetazoa"/>
        </authorList>
    </citation>
    <scope>IDENTIFICATION</scope>
    <source>
        <strain evidence="3">IAEA</strain>
    </source>
</reference>
<accession>A0A1A9ZMF1</accession>
<reference evidence="4" key="1">
    <citation type="submission" date="2014-03" db="EMBL/GenBank/DDBJ databases">
        <authorList>
            <person name="Aksoy S."/>
            <person name="Warren W."/>
            <person name="Wilson R.K."/>
        </authorList>
    </citation>
    <scope>NUCLEOTIDE SEQUENCE [LARGE SCALE GENOMIC DNA]</scope>
    <source>
        <strain evidence="4">IAEA</strain>
    </source>
</reference>
<dbReference type="AlphaFoldDB" id="A0A1A9ZMF1"/>
<dbReference type="EnsemblMetazoa" id="GPAI019192-RA">
    <property type="protein sequence ID" value="GPAI019192-PA"/>
    <property type="gene ID" value="GPAI019192"/>
</dbReference>
<dbReference type="VEuPathDB" id="VectorBase:GPAI019192"/>
<dbReference type="Proteomes" id="UP000092445">
    <property type="component" value="Unassembled WGS sequence"/>
</dbReference>
<proteinExistence type="predicted"/>
<evidence type="ECO:0000256" key="1">
    <source>
        <dbReference type="SAM" id="MobiDB-lite"/>
    </source>
</evidence>
<keyword evidence="2" id="KW-0472">Membrane</keyword>
<keyword evidence="2" id="KW-1133">Transmembrane helix</keyword>
<evidence type="ECO:0000256" key="2">
    <source>
        <dbReference type="SAM" id="Phobius"/>
    </source>
</evidence>
<sequence>MKTRSQTNKQTNKEATLLTTQQDYSQNDCLSLSSLMMRSTNRATRASEFPRFEKGKPNVKAKSPFDSKPKFLAIDLVELNTKKQELKDQAIIVITAITAISFHIALTKL</sequence>
<keyword evidence="2" id="KW-0812">Transmembrane</keyword>
<feature type="region of interest" description="Disordered" evidence="1">
    <location>
        <begin position="41"/>
        <end position="63"/>
    </location>
</feature>
<evidence type="ECO:0000313" key="3">
    <source>
        <dbReference type="EnsemblMetazoa" id="GPAI019192-PA"/>
    </source>
</evidence>
<evidence type="ECO:0000313" key="4">
    <source>
        <dbReference type="Proteomes" id="UP000092445"/>
    </source>
</evidence>
<keyword evidence="4" id="KW-1185">Reference proteome</keyword>
<organism evidence="3 4">
    <name type="scientific">Glossina pallidipes</name>
    <name type="common">Tsetse fly</name>
    <dbReference type="NCBI Taxonomy" id="7398"/>
    <lineage>
        <taxon>Eukaryota</taxon>
        <taxon>Metazoa</taxon>
        <taxon>Ecdysozoa</taxon>
        <taxon>Arthropoda</taxon>
        <taxon>Hexapoda</taxon>
        <taxon>Insecta</taxon>
        <taxon>Pterygota</taxon>
        <taxon>Neoptera</taxon>
        <taxon>Endopterygota</taxon>
        <taxon>Diptera</taxon>
        <taxon>Brachycera</taxon>
        <taxon>Muscomorpha</taxon>
        <taxon>Hippoboscoidea</taxon>
        <taxon>Glossinidae</taxon>
        <taxon>Glossina</taxon>
    </lineage>
</organism>